<keyword evidence="2" id="KW-1185">Reference proteome</keyword>
<evidence type="ECO:0000313" key="1">
    <source>
        <dbReference type="EMBL" id="KAI4457624.1"/>
    </source>
</evidence>
<reference evidence="1" key="1">
    <citation type="submission" date="2022-04" db="EMBL/GenBank/DDBJ databases">
        <title>Chromosome-scale genome assembly of Holotrichia oblita Faldermann.</title>
        <authorList>
            <person name="Rongchong L."/>
        </authorList>
    </citation>
    <scope>NUCLEOTIDE SEQUENCE</scope>
    <source>
        <strain evidence="1">81SQS9</strain>
    </source>
</reference>
<evidence type="ECO:0000313" key="2">
    <source>
        <dbReference type="Proteomes" id="UP001056778"/>
    </source>
</evidence>
<dbReference type="EMBL" id="CM043021">
    <property type="protein sequence ID" value="KAI4457624.1"/>
    <property type="molecule type" value="Genomic_DNA"/>
</dbReference>
<sequence length="1642" mass="189457">MGGKHKQAQRTKNNARPSSSGRSAELLGNSISQFTGFSTIKDACFTLPTLTLAMTDDTDSMIDSNFQLVLKKMSKKDSTTKLKALQEFTDLVKSSDQETIKSILIYWCRLYNVLSTDADHKVREATHSSHHQVVLKAKRNLAPYLKQLAGAWFTSQYDTYAPAASAATRSFEDAFPPNKIQEAIIYCQEEILNYIYDNLVVQTVQSLNNTLKGTTEDAEAKYERVVISSLHGYSLYINKVSSENIEKAEDINRKIVSSGKFWKFSKSKVVPIRTAFFGTLKTICQKAPFLLKSETEHIVSAIFQNLDETEPTVLPNIWEAVLLCVTTFEVRFFLKQRSTISSRSESSAVSITLIECLQYIIMKNQANIPLCEKLIKTELIPIIEWCLNECPDSYKQLYNQVAGLVQYWHRNRNHQDVHNYLRYLEYFWTNLDSLFQGLLMNVERSYEKNAASDLAVRQIELLISLKHTIKPRKQMKVKFETEPLESGDLNTSGSMMKSDKCDESYQLSLNVLVFKLCKSYVNFINSKQSRELLEHLYALILEFENKDFFVSLSKMVMGDGEEQGKLIHIYEKLLYKWLKSSYLCTKSVIDMIFILFKYLDDSEKLNILETFTKLQSEQCGWCVTRALSYPYNSDPVIQQWLSNAKVDEYLISIAEKELILDESTPESSILLKQAFTEHKDEELFISKNAVIQIVNIISNCLLNPSDHPVTLDSCASLAAYISSVLYTENLKLRYGTELLLALFKLSCNTRLDTETISQDTLWEVNTAWQDVVGILCCSLETEELKSLANQFAEIIEEEFLINDAKIFNSEEIVDKIVNFIRVIKKNNGFVIFKLLELFLERNFVPKWRSELTNLCVCAEYSRGSLSSLYSPVDSGIISVEDETILKYFKWLGLVIDVFLTPIEAVENYEDDEDEVLHEESPLKEVHTMIDASDDIYKVMLNLLYDVTLANTIKDNFKSIKSYSNLVEISESFIEKLKILMTHIDCKSHVERELMERITKDSWLWAKVVHFLSAEVAKEDLTHVYGDYLNKDEFQEEICQGRVHLTQAFAETLSFDDVLYNACLSERVVTLRSLIHREDIAADIAGTFKLIDAFKIKCGKDLYNLDLSNWERTETLIEIIRLCSAVIRNNKVQSLSQEHWDFSVISLASWCTKLPELRVNYQKIQVSAFISAVAELFTNVESYLNDLEQHMPEHKYILEWRAVFAQDVHTELIATWLYLSEKLLEQYKQNPARITQLPFLQQFGSCISSLKNEYLFKKTDDRSPKWSKLLKICCSLLTNPLHSLQLWGYHMLISLITGLIEIDSSTISCSKPKKELVLKEFKDLMVQTQDIVHTMLIDFRLGENSCRVEPYTDSYTYTFAYLLLWDVILSMCEKASTELRYQYADWLRNEDFLNNLLNNIFKLIPAEVLHYNDIRIKPFDEWFVKKFQLLLTDPINSNKIERMACWVYANAVTQLPALVRQWWSSIETRVNQVVDRVTSAYVSPQLCAQELADVATHENKFKNMVIKIHPSVREVVAIYTVDEAQMDLVITLPTNYPLGGPDVQCNRQIGGTTHKQWLMQFKMCVLHQNGRIWDGLSLWNNNLDKKFDGVEECYICFAVLHPGTYQLPKLSCQTCRKKFHSACLYKWFSTSNKSTCPICRNLF</sequence>
<organism evidence="1 2">
    <name type="scientific">Holotrichia oblita</name>
    <name type="common">Chafer beetle</name>
    <dbReference type="NCBI Taxonomy" id="644536"/>
    <lineage>
        <taxon>Eukaryota</taxon>
        <taxon>Metazoa</taxon>
        <taxon>Ecdysozoa</taxon>
        <taxon>Arthropoda</taxon>
        <taxon>Hexapoda</taxon>
        <taxon>Insecta</taxon>
        <taxon>Pterygota</taxon>
        <taxon>Neoptera</taxon>
        <taxon>Endopterygota</taxon>
        <taxon>Coleoptera</taxon>
        <taxon>Polyphaga</taxon>
        <taxon>Scarabaeiformia</taxon>
        <taxon>Scarabaeidae</taxon>
        <taxon>Melolonthinae</taxon>
        <taxon>Holotrichia</taxon>
    </lineage>
</organism>
<protein>
    <submittedName>
        <fullName evidence="1">Zinc finger protein</fullName>
    </submittedName>
</protein>
<proteinExistence type="predicted"/>
<dbReference type="Proteomes" id="UP001056778">
    <property type="component" value="Chromosome 7"/>
</dbReference>
<gene>
    <name evidence="1" type="ORF">MML48_7g00017867</name>
</gene>
<name>A0ACB9SU20_HOLOL</name>
<comment type="caution">
    <text evidence="1">The sequence shown here is derived from an EMBL/GenBank/DDBJ whole genome shotgun (WGS) entry which is preliminary data.</text>
</comment>
<accession>A0ACB9SU20</accession>